<dbReference type="VEuPathDB" id="FungiDB:PADG_03524"/>
<dbReference type="GO" id="GO:0008422">
    <property type="term" value="F:beta-glucosidase activity"/>
    <property type="evidence" value="ECO:0007669"/>
    <property type="project" value="UniProtKB-EC"/>
</dbReference>
<feature type="region of interest" description="Disordered" evidence="12">
    <location>
        <begin position="1507"/>
        <end position="1663"/>
    </location>
</feature>
<dbReference type="Gene3D" id="3.40.50.1700">
    <property type="entry name" value="Glycoside hydrolase family 3 C-terminal domain"/>
    <property type="match status" value="2"/>
</dbReference>
<evidence type="ECO:0000259" key="14">
    <source>
        <dbReference type="SMART" id="SM01217"/>
    </source>
</evidence>
<dbReference type="InterPro" id="IPR026891">
    <property type="entry name" value="Fn3-like"/>
</dbReference>
<dbReference type="FunFam" id="3.40.50.1700:FF:000003">
    <property type="entry name" value="Probable beta-glucosidase"/>
    <property type="match status" value="1"/>
</dbReference>
<accession>A0A1D2JLC6</accession>
<dbReference type="PROSITE" id="PS51257">
    <property type="entry name" value="PROKAR_LIPOPROTEIN"/>
    <property type="match status" value="1"/>
</dbReference>
<evidence type="ECO:0000256" key="11">
    <source>
        <dbReference type="RuleBase" id="RU361161"/>
    </source>
</evidence>
<evidence type="ECO:0000313" key="16">
    <source>
        <dbReference type="Proteomes" id="UP000242814"/>
    </source>
</evidence>
<comment type="function">
    <text evidence="10">Beta-glucosidases are one of a number of cellulolytic enzymes involved in the degradation of cellulosic biomass. Catalyzes the last step releasing glucose from the inhibitory cellobiose.</text>
</comment>
<dbReference type="EC" id="3.2.1.21" evidence="11"/>
<keyword evidence="13" id="KW-0732">Signal</keyword>
<keyword evidence="5" id="KW-0136">Cellulose degradation</keyword>
<dbReference type="GO" id="GO:0000398">
    <property type="term" value="P:mRNA splicing, via spliceosome"/>
    <property type="evidence" value="ECO:0007669"/>
    <property type="project" value="InterPro"/>
</dbReference>
<name>A0A1D2JLC6_PARBR</name>
<evidence type="ECO:0000256" key="4">
    <source>
        <dbReference type="ARBA" id="ARBA00022801"/>
    </source>
</evidence>
<dbReference type="PANTHER" id="PTHR42715">
    <property type="entry name" value="BETA-GLUCOSIDASE"/>
    <property type="match status" value="1"/>
</dbReference>
<dbReference type="PRINTS" id="PR00133">
    <property type="entry name" value="GLHYDRLASE3"/>
</dbReference>
<dbReference type="GO" id="GO:0030245">
    <property type="term" value="P:cellulose catabolic process"/>
    <property type="evidence" value="ECO:0007669"/>
    <property type="project" value="UniProtKB-UniPathway"/>
</dbReference>
<evidence type="ECO:0000256" key="1">
    <source>
        <dbReference type="ARBA" id="ARBA00000448"/>
    </source>
</evidence>
<dbReference type="InterPro" id="IPR002772">
    <property type="entry name" value="Glyco_hydro_3_C"/>
</dbReference>
<dbReference type="Proteomes" id="UP000242814">
    <property type="component" value="Unassembled WGS sequence"/>
</dbReference>
<dbReference type="Pfam" id="PF14310">
    <property type="entry name" value="Fn3-like"/>
    <property type="match status" value="2"/>
</dbReference>
<feature type="domain" description="Fibronectin type III-like" evidence="14">
    <location>
        <begin position="784"/>
        <end position="858"/>
    </location>
</feature>
<dbReference type="SMART" id="SM01217">
    <property type="entry name" value="Fn3_like"/>
    <property type="match status" value="2"/>
</dbReference>
<protein>
    <recommendedName>
        <fullName evidence="11">beta-glucosidase</fullName>
        <ecNumber evidence="11">3.2.1.21</ecNumber>
    </recommendedName>
</protein>
<keyword evidence="4 11" id="KW-0378">Hydrolase</keyword>
<evidence type="ECO:0000256" key="6">
    <source>
        <dbReference type="ARBA" id="ARBA00023180"/>
    </source>
</evidence>
<feature type="chain" id="PRO_5008902501" description="beta-glucosidase" evidence="13">
    <location>
        <begin position="22"/>
        <end position="1663"/>
    </location>
</feature>
<feature type="compositionally biased region" description="Polar residues" evidence="12">
    <location>
        <begin position="1627"/>
        <end position="1641"/>
    </location>
</feature>
<reference evidence="15 16" key="1">
    <citation type="submission" date="2016-06" db="EMBL/GenBank/DDBJ databases">
        <authorList>
            <person name="Kjaerup R.B."/>
            <person name="Dalgaard T.S."/>
            <person name="Juul-Madsen H.R."/>
        </authorList>
    </citation>
    <scope>NUCLEOTIDE SEQUENCE [LARGE SCALE GENOMIC DNA]</scope>
    <source>
        <strain evidence="15 16">Pb300</strain>
    </source>
</reference>
<keyword evidence="8 11" id="KW-0326">Glycosidase</keyword>
<feature type="region of interest" description="Disordered" evidence="12">
    <location>
        <begin position="736"/>
        <end position="758"/>
    </location>
</feature>
<dbReference type="EMBL" id="LZYO01000037">
    <property type="protein sequence ID" value="ODH40901.1"/>
    <property type="molecule type" value="Genomic_DNA"/>
</dbReference>
<organism evidence="15 16">
    <name type="scientific">Paracoccidioides brasiliensis</name>
    <dbReference type="NCBI Taxonomy" id="121759"/>
    <lineage>
        <taxon>Eukaryota</taxon>
        <taxon>Fungi</taxon>
        <taxon>Dikarya</taxon>
        <taxon>Ascomycota</taxon>
        <taxon>Pezizomycotina</taxon>
        <taxon>Eurotiomycetes</taxon>
        <taxon>Eurotiomycetidae</taxon>
        <taxon>Onygenales</taxon>
        <taxon>Ajellomycetaceae</taxon>
        <taxon>Paracoccidioides</taxon>
    </lineage>
</organism>
<evidence type="ECO:0000256" key="7">
    <source>
        <dbReference type="ARBA" id="ARBA00023277"/>
    </source>
</evidence>
<dbReference type="InterPro" id="IPR013783">
    <property type="entry name" value="Ig-like_fold"/>
</dbReference>
<dbReference type="VEuPathDB" id="FungiDB:PABG_04320"/>
<dbReference type="VEuPathDB" id="FungiDB:PABG_01871"/>
<dbReference type="InterPro" id="IPR036962">
    <property type="entry name" value="Glyco_hydro_3_N_sf"/>
</dbReference>
<dbReference type="Pfam" id="PF00933">
    <property type="entry name" value="Glyco_hydro_3"/>
    <property type="match status" value="1"/>
</dbReference>
<feature type="domain" description="Fibronectin type III-like" evidence="14">
    <location>
        <begin position="1152"/>
        <end position="1226"/>
    </location>
</feature>
<evidence type="ECO:0000256" key="9">
    <source>
        <dbReference type="ARBA" id="ARBA00023326"/>
    </source>
</evidence>
<evidence type="ECO:0000256" key="2">
    <source>
        <dbReference type="ARBA" id="ARBA00004987"/>
    </source>
</evidence>
<evidence type="ECO:0000256" key="13">
    <source>
        <dbReference type="SAM" id="SignalP"/>
    </source>
</evidence>
<sequence length="1663" mass="182559">MPFFKPFLFVVSMLGCSSTLADRDTCYSPPLKSRQGGLRCWTSPPYYPSPVGGWVLEWEESYTKAQAVVSNMTLAEKVNLTTGTGFAMGPCAGQTGSAMRFGIPRLCLQDGPLGVRNTDHITAFPAGISVGATFNKKLMYDRGVALGKEFCGKGINIYLGPSVGPLGRKPRGGRNWEGFGMDPSLQGIASALTIKGVQSRRVIATVKHFVGNEQEMFRMVFPIQPIGFLQKPYSSNIDDRTMHELYLWPFAESVRAGVGAVMMAYNDVNSSSSSQNSHLISGILKDELGFQGFTMTDWFAHIGGVSSALAGLDMTMPGDGASPLLGHSYWAAELSRSVLNGTIPLERLNDMVARIVATWFKLGQDKDFPLPNFSTYTTAETDLLYPGAVLSPVGVVNRFVDVQEDHNSTARAISREAITLLKNEDNLLPLAPNAVLRVFGTDAGPDPQGLNSCAERGCNRGVLTMGWGSGSANVPYLITPQDAIVARSPKTEFHLTDTFPSNSTAKSDEIAIVFINADSGENYIMVEGNPGDRTIAGLYAWHDGDRLIMDAASVFSKVVVVVHTVGPIIMEKWIDLPSVKAVLIAHLPGQEAGTIADILFGDESPSGHLPYTIPKAESDYPESVNLVYNPGIQIQDTFTEGLYIDYRHFIKNNIITRYPFGHGLSYTTFDFSEPNAIAVTPITEYPPARPARGTPPTFSSTIPPADEVAWPQGLNRIWRYLYPYLDNPSSVKPGKGYPYPEGYSTTPKRPPRAGGGEGGNPALWDIAFMVDVKITNTGKVAGRTVAQLYVEPPDQAASDTPRLQLRQFEKTRVLQAGESEVLRLEITRKDLSVWDVKTQDWRVPELGQGAKLWVGESVEDLRVVYTFPSNSTAKSDEIAIVFINADSGENYIMVEGNPGDRTIAGLYAWHDGDRLIMDAASVFSKVVVVVHTVGPIIMEKWIDLPSVKAVLIAHLPGQEAGTIADILFGDESPSGHLPYTIPKAESDYPESVNLVYNPGIQIQDTFTEGLYIDYRHFIKNNIITRYPFGHGLSYTTFDFSEPNAIAVTPITEYPPARPARGTPPTFSSTIPPADEVAWPQGLNRIWRYLYPYLDNPSSVKPGKGYPYPEGYSTTPKRPPRAGGGEGGNPALWDIAFMVDVKITNTGKVAGRTVAQLYVEPPDQAASDTPRLQLRQFEKTRVLQAGESEVLRLEITRKDLSVWDVKTQDWRVPELGQGAKLWVGESVEDLRVVYISLTEGCIQGDGENTGSYVPPDQEGLTTGNKLANKHPLGSRARHLHTTGELTVRFEMPFAVWCSTCQPADTVLIGQGVRFNALKKRVGNYYSTPIYSFRMKHSICGGWIEIRTDPQNTAYVVTEGGRRRDTGELEKGGYEEDGEIRLRLRQAGEGDVGAAEKDAFAKLEGKVADQKRVMTEKMRMEELIKVQERDWEDPYEQSRRLRRVFRAERKRRENAQEVTEALRDKMSLGIELLEESEGDRVRTGMVDFAPDPGSIAGGDVARRVISKPLFETKSIAKTPPDQGRGRPGEKGKGKEKCARKPEAVAAQRKALLQQELSGNTRAAVDPFLQDDDTDWTPGGKKRRTARSAGVVRAGGEPIQERKHENGNDKGDEGEVNGDGGTPDGENKNRNWQVAATVTNSETPNMPLRGESPIRLVGYGSSDDSE</sequence>
<dbReference type="UniPathway" id="UPA00696"/>
<feature type="region of interest" description="Disordered" evidence="12">
    <location>
        <begin position="1104"/>
        <end position="1126"/>
    </location>
</feature>
<evidence type="ECO:0000256" key="12">
    <source>
        <dbReference type="SAM" id="MobiDB-lite"/>
    </source>
</evidence>
<dbReference type="InterPro" id="IPR007590">
    <property type="entry name" value="Saf4/Yju2"/>
</dbReference>
<dbReference type="InterPro" id="IPR036881">
    <property type="entry name" value="Glyco_hydro_3_C_sf"/>
</dbReference>
<dbReference type="PANTHER" id="PTHR42715:SF2">
    <property type="entry name" value="BETA-GLUCOSIDASE F-RELATED"/>
    <property type="match status" value="1"/>
</dbReference>
<proteinExistence type="inferred from homology"/>
<dbReference type="SUPFAM" id="SSF52279">
    <property type="entry name" value="Beta-D-glucan exohydrolase, C-terminal domain"/>
    <property type="match status" value="2"/>
</dbReference>
<comment type="similarity">
    <text evidence="3 11">Belongs to the glycosyl hydrolase 3 family.</text>
</comment>
<feature type="compositionally biased region" description="Basic and acidic residues" evidence="12">
    <location>
        <begin position="1521"/>
        <end position="1540"/>
    </location>
</feature>
<comment type="caution">
    <text evidence="15">The sequence shown here is derived from an EMBL/GenBank/DDBJ whole genome shotgun (WGS) entry which is preliminary data.</text>
</comment>
<dbReference type="Gene3D" id="3.20.20.300">
    <property type="entry name" value="Glycoside hydrolase, family 3, N-terminal domain"/>
    <property type="match status" value="1"/>
</dbReference>
<gene>
    <name evidence="15" type="ORF">ACO22_01500</name>
</gene>
<dbReference type="PROSITE" id="PS00775">
    <property type="entry name" value="GLYCOSYL_HYDROL_F3"/>
    <property type="match status" value="1"/>
</dbReference>
<keyword evidence="6" id="KW-0325">Glycoprotein</keyword>
<dbReference type="Gene3D" id="2.60.40.10">
    <property type="entry name" value="Immunoglobulins"/>
    <property type="match status" value="1"/>
</dbReference>
<evidence type="ECO:0000256" key="5">
    <source>
        <dbReference type="ARBA" id="ARBA00023001"/>
    </source>
</evidence>
<dbReference type="InterPro" id="IPR001764">
    <property type="entry name" value="Glyco_hydro_3_N"/>
</dbReference>
<comment type="catalytic activity">
    <reaction evidence="1 11">
        <text>Hydrolysis of terminal, non-reducing beta-D-glucosyl residues with release of beta-D-glucose.</text>
        <dbReference type="EC" id="3.2.1.21"/>
    </reaction>
</comment>
<dbReference type="Pfam" id="PF04502">
    <property type="entry name" value="Saf4_Yju2"/>
    <property type="match status" value="1"/>
</dbReference>
<dbReference type="InterPro" id="IPR017853">
    <property type="entry name" value="GH"/>
</dbReference>
<evidence type="ECO:0000256" key="8">
    <source>
        <dbReference type="ARBA" id="ARBA00023295"/>
    </source>
</evidence>
<evidence type="ECO:0000313" key="15">
    <source>
        <dbReference type="EMBL" id="ODH40901.1"/>
    </source>
</evidence>
<keyword evidence="7 11" id="KW-0119">Carbohydrate metabolism</keyword>
<feature type="signal peptide" evidence="13">
    <location>
        <begin position="1"/>
        <end position="21"/>
    </location>
</feature>
<dbReference type="InterPro" id="IPR019800">
    <property type="entry name" value="Glyco_hydro_3_AS"/>
</dbReference>
<evidence type="ECO:0000256" key="10">
    <source>
        <dbReference type="ARBA" id="ARBA00024983"/>
    </source>
</evidence>
<dbReference type="InterPro" id="IPR050288">
    <property type="entry name" value="Cellulose_deg_GH3"/>
</dbReference>
<keyword evidence="9 11" id="KW-0624">Polysaccharide degradation</keyword>
<dbReference type="VEuPathDB" id="FungiDB:PADG_03523"/>
<dbReference type="VEuPathDB" id="FungiDB:PADG_04704"/>
<evidence type="ECO:0000256" key="3">
    <source>
        <dbReference type="ARBA" id="ARBA00005336"/>
    </source>
</evidence>
<comment type="pathway">
    <text evidence="2 11">Glycan metabolism; cellulose degradation.</text>
</comment>
<dbReference type="VEuPathDB" id="FungiDB:PABG_01872"/>
<dbReference type="SUPFAM" id="SSF51445">
    <property type="entry name" value="(Trans)glycosidases"/>
    <property type="match status" value="1"/>
</dbReference>
<dbReference type="Pfam" id="PF01915">
    <property type="entry name" value="Glyco_hydro_3_C"/>
    <property type="match status" value="2"/>
</dbReference>
<feature type="compositionally biased region" description="Basic and acidic residues" evidence="12">
    <location>
        <begin position="1596"/>
        <end position="1610"/>
    </location>
</feature>
<dbReference type="FunFam" id="3.20.20.300:FF:000002">
    <property type="entry name" value="Probable beta-glucosidase"/>
    <property type="match status" value="1"/>
</dbReference>